<dbReference type="EMBL" id="SMKI01000288">
    <property type="protein sequence ID" value="TDC71153.1"/>
    <property type="molecule type" value="Genomic_DNA"/>
</dbReference>
<dbReference type="OrthoDB" id="5189174at2"/>
<dbReference type="AlphaFoldDB" id="A0A4R4T8X1"/>
<keyword evidence="2" id="KW-1185">Reference proteome</keyword>
<evidence type="ECO:0000313" key="1">
    <source>
        <dbReference type="EMBL" id="TDC71153.1"/>
    </source>
</evidence>
<proteinExistence type="predicted"/>
<protein>
    <submittedName>
        <fullName evidence="1">Uncharacterized protein</fullName>
    </submittedName>
</protein>
<organism evidence="1 2">
    <name type="scientific">Streptomyces hainanensis</name>
    <dbReference type="NCBI Taxonomy" id="402648"/>
    <lineage>
        <taxon>Bacteria</taxon>
        <taxon>Bacillati</taxon>
        <taxon>Actinomycetota</taxon>
        <taxon>Actinomycetes</taxon>
        <taxon>Kitasatosporales</taxon>
        <taxon>Streptomycetaceae</taxon>
        <taxon>Streptomyces</taxon>
    </lineage>
</organism>
<sequence length="196" mass="20538">MTQRALFGLSAGTRGPRTADHLLHRLAETLPLPPGAHARTHVVRTPEPGLALSIELPDPARAAAAATFERLKDERDLAVAWGDRLFGPAERRAAAVAALAGHDRSGARAVLFPGSAGLSGTLTLAELFDRTAIDSAVVLGGVVPEPSATLDTRGHVRPELVDGRLLLRVAPARGGVYVPFELPDPHPCCGGEHDAE</sequence>
<accession>A0A4R4T8X1</accession>
<evidence type="ECO:0000313" key="2">
    <source>
        <dbReference type="Proteomes" id="UP000295345"/>
    </source>
</evidence>
<dbReference type="RefSeq" id="WP_132820194.1">
    <property type="nucleotide sequence ID" value="NZ_SMKI01000288.1"/>
</dbReference>
<dbReference type="Proteomes" id="UP000295345">
    <property type="component" value="Unassembled WGS sequence"/>
</dbReference>
<comment type="caution">
    <text evidence="1">The sequence shown here is derived from an EMBL/GenBank/DDBJ whole genome shotgun (WGS) entry which is preliminary data.</text>
</comment>
<gene>
    <name evidence="1" type="ORF">E1283_23900</name>
</gene>
<name>A0A4R4T8X1_9ACTN</name>
<reference evidence="1 2" key="1">
    <citation type="submission" date="2019-03" db="EMBL/GenBank/DDBJ databases">
        <title>Draft genome sequences of novel Actinobacteria.</title>
        <authorList>
            <person name="Sahin N."/>
            <person name="Ay H."/>
            <person name="Saygin H."/>
        </authorList>
    </citation>
    <scope>NUCLEOTIDE SEQUENCE [LARGE SCALE GENOMIC DNA]</scope>
    <source>
        <strain evidence="1 2">DSM 41900</strain>
    </source>
</reference>